<dbReference type="PANTHER" id="PTHR10000:SF25">
    <property type="entry name" value="PHOSPHATASE YKRA-RELATED"/>
    <property type="match status" value="1"/>
</dbReference>
<reference evidence="1 2" key="2">
    <citation type="journal article" date="2016" name="Int. J. Syst. Evol. Microbiol.">
        <title>Bacillus gobiensis sp. nov., isolated from a soil sample.</title>
        <authorList>
            <person name="Liu B."/>
            <person name="Liu G.H."/>
            <person name="Cetin S."/>
            <person name="Schumann P."/>
            <person name="Pan Z.Z."/>
            <person name="Chen Q.Q."/>
        </authorList>
    </citation>
    <scope>NUCLEOTIDE SEQUENCE [LARGE SCALE GENOMIC DNA]</scope>
    <source>
        <strain evidence="1 2">FJAT-4402</strain>
    </source>
</reference>
<dbReference type="InterPro" id="IPR023214">
    <property type="entry name" value="HAD_sf"/>
</dbReference>
<keyword evidence="2" id="KW-1185">Reference proteome</keyword>
<dbReference type="GO" id="GO:0016791">
    <property type="term" value="F:phosphatase activity"/>
    <property type="evidence" value="ECO:0007669"/>
    <property type="project" value="TreeGrafter"/>
</dbReference>
<dbReference type="GO" id="GO:0005829">
    <property type="term" value="C:cytosol"/>
    <property type="evidence" value="ECO:0007669"/>
    <property type="project" value="TreeGrafter"/>
</dbReference>
<dbReference type="PANTHER" id="PTHR10000">
    <property type="entry name" value="PHOSPHOSERINE PHOSPHATASE"/>
    <property type="match status" value="1"/>
</dbReference>
<dbReference type="Gene3D" id="3.40.50.1000">
    <property type="entry name" value="HAD superfamily/HAD-like"/>
    <property type="match status" value="1"/>
</dbReference>
<evidence type="ECO:0000313" key="2">
    <source>
        <dbReference type="Proteomes" id="UP000067625"/>
    </source>
</evidence>
<evidence type="ECO:0000313" key="1">
    <source>
        <dbReference type="EMBL" id="ALC83896.1"/>
    </source>
</evidence>
<dbReference type="GO" id="GO:0000287">
    <property type="term" value="F:magnesium ion binding"/>
    <property type="evidence" value="ECO:0007669"/>
    <property type="project" value="TreeGrafter"/>
</dbReference>
<dbReference type="STRING" id="1441095.AM592_22105"/>
<accession>A0A0M3RAW2</accession>
<sequence length="71" mass="7980">MTGKMIFFDIDGTLLNHDKKILLSTKEAIQALKEKGHEVAIATGRAPFMFEDLYGEVARLLPRMDCVLSLQ</sequence>
<dbReference type="InterPro" id="IPR036412">
    <property type="entry name" value="HAD-like_sf"/>
</dbReference>
<dbReference type="OrthoDB" id="9781413at2"/>
<reference evidence="2" key="1">
    <citation type="submission" date="2015-08" db="EMBL/GenBank/DDBJ databases">
        <title>Genome sequencing project for genomic taxonomy and phylogenomics of Bacillus-like bacteria.</title>
        <authorList>
            <person name="Liu B."/>
            <person name="Wang J."/>
            <person name="Zhu Y."/>
            <person name="Liu G."/>
            <person name="Chen Q."/>
            <person name="Chen Z."/>
            <person name="Lan J."/>
            <person name="Che J."/>
            <person name="Ge C."/>
            <person name="Shi H."/>
            <person name="Pan Z."/>
            <person name="Liu X."/>
        </authorList>
    </citation>
    <scope>NUCLEOTIDE SEQUENCE [LARGE SCALE GENOMIC DNA]</scope>
    <source>
        <strain evidence="2">FJAT-4402</strain>
    </source>
</reference>
<protein>
    <recommendedName>
        <fullName evidence="3">Hydrolase</fullName>
    </recommendedName>
</protein>
<dbReference type="Proteomes" id="UP000067625">
    <property type="component" value="Chromosome"/>
</dbReference>
<evidence type="ECO:0008006" key="3">
    <source>
        <dbReference type="Google" id="ProtNLM"/>
    </source>
</evidence>
<dbReference type="AlphaFoldDB" id="A0A0M3RAW2"/>
<gene>
    <name evidence="1" type="ORF">AM592_22105</name>
</gene>
<dbReference type="Pfam" id="PF08282">
    <property type="entry name" value="Hydrolase_3"/>
    <property type="match status" value="1"/>
</dbReference>
<proteinExistence type="predicted"/>
<dbReference type="PATRIC" id="fig|1441095.3.peg.4883"/>
<dbReference type="SUPFAM" id="SSF56784">
    <property type="entry name" value="HAD-like"/>
    <property type="match status" value="1"/>
</dbReference>
<name>A0A0M3RAW2_9BACI</name>
<dbReference type="EMBL" id="CP012600">
    <property type="protein sequence ID" value="ALC83896.1"/>
    <property type="molecule type" value="Genomic_DNA"/>
</dbReference>
<organism evidence="1 2">
    <name type="scientific">Bacillus gobiensis</name>
    <dbReference type="NCBI Taxonomy" id="1441095"/>
    <lineage>
        <taxon>Bacteria</taxon>
        <taxon>Bacillati</taxon>
        <taxon>Bacillota</taxon>
        <taxon>Bacilli</taxon>
        <taxon>Bacillales</taxon>
        <taxon>Bacillaceae</taxon>
        <taxon>Bacillus</taxon>
    </lineage>
</organism>